<evidence type="ECO:0000313" key="2">
    <source>
        <dbReference type="Proteomes" id="UP000033497"/>
    </source>
</evidence>
<dbReference type="RefSeq" id="WP_045079526.1">
    <property type="nucleotide sequence ID" value="NZ_JSVU01000002.1"/>
</dbReference>
<comment type="caution">
    <text evidence="1">The sequence shown here is derived from an EMBL/GenBank/DDBJ whole genome shotgun (WGS) entry which is preliminary data.</text>
</comment>
<proteinExistence type="predicted"/>
<sequence>MNYEYRICCFIDILGFKSHIDSTVDDSGNDVEDKIKSIKQIIDIANKILIEYDSGISKSKMVTQFSDSIVISFRIEETSEVFYSLIDLLHIAFELANNGYLTRGGVSVGKLLHTENHIFGPALVDAYILESQKAIDPRIIISEEVIEIGKEYRMPHNSLEDETESIMSCLSLDDDGFYYIDYITQANDELDEPNYDLVPYLKKLKSLIEIGLNSNSNSVITKHEWLKKKYNNYLTQIQENIKDWKHIDNDRQLLLDFKNLTLIKD</sequence>
<evidence type="ECO:0008006" key="3">
    <source>
        <dbReference type="Google" id="ProtNLM"/>
    </source>
</evidence>
<dbReference type="EMBL" id="JSVU01000002">
    <property type="protein sequence ID" value="KJJ39352.1"/>
    <property type="molecule type" value="Genomic_DNA"/>
</dbReference>
<dbReference type="Proteomes" id="UP000033497">
    <property type="component" value="Unassembled WGS sequence"/>
</dbReference>
<evidence type="ECO:0000313" key="1">
    <source>
        <dbReference type="EMBL" id="KJJ39352.1"/>
    </source>
</evidence>
<gene>
    <name evidence="1" type="ORF">MB09_03675</name>
</gene>
<protein>
    <recommendedName>
        <fullName evidence="3">Guanylate cyclase domain-containing protein</fullName>
    </recommendedName>
</protein>
<accession>A0ABR5DKP2</accession>
<keyword evidence="2" id="KW-1185">Reference proteome</keyword>
<name>A0ABR5DKP2_9FLAO</name>
<organism evidence="1 2">
    <name type="scientific">Aequorivita vladivostokensis</name>
    <dbReference type="NCBI Taxonomy" id="171194"/>
    <lineage>
        <taxon>Bacteria</taxon>
        <taxon>Pseudomonadati</taxon>
        <taxon>Bacteroidota</taxon>
        <taxon>Flavobacteriia</taxon>
        <taxon>Flavobacteriales</taxon>
        <taxon>Flavobacteriaceae</taxon>
        <taxon>Aequorivita</taxon>
    </lineage>
</organism>
<reference evidence="1 2" key="1">
    <citation type="submission" date="2014-10" db="EMBL/GenBank/DDBJ databases">
        <title>Genome sequencing of Vitellibacter vladivostokensis KMM 3516.</title>
        <authorList>
            <person name="Thevarajoo S."/>
            <person name="Selvaratnam C."/>
            <person name="Goh K.M."/>
            <person name="Chong C.S."/>
        </authorList>
    </citation>
    <scope>NUCLEOTIDE SEQUENCE [LARGE SCALE GENOMIC DNA]</scope>
    <source>
        <strain evidence="1 2">KMM 3516</strain>
    </source>
</reference>